<organism evidence="4 5">
    <name type="scientific">Candidatus Acidulodesulfobacterium acidiphilum</name>
    <dbReference type="NCBI Taxonomy" id="2597224"/>
    <lineage>
        <taxon>Bacteria</taxon>
        <taxon>Deltaproteobacteria</taxon>
        <taxon>Candidatus Acidulodesulfobacterales</taxon>
        <taxon>Candidatus Acidulodesulfobacterium</taxon>
    </lineage>
</organism>
<dbReference type="InterPro" id="IPR035996">
    <property type="entry name" value="4pyrrol_Methylase_sf"/>
</dbReference>
<feature type="domain" description="Tetrapyrrole methylase" evidence="3">
    <location>
        <begin position="14"/>
        <end position="224"/>
    </location>
</feature>
<gene>
    <name evidence="4" type="ORF">EVJ48_08450</name>
</gene>
<comment type="pathway">
    <text evidence="1">Cofactor biosynthesis; adenosylcobalamin biosynthesis.</text>
</comment>
<dbReference type="Pfam" id="PF00590">
    <property type="entry name" value="TP_methylase"/>
    <property type="match status" value="1"/>
</dbReference>
<dbReference type="GO" id="GO:0009236">
    <property type="term" value="P:cobalamin biosynthetic process"/>
    <property type="evidence" value="ECO:0007669"/>
    <property type="project" value="UniProtKB-KW"/>
</dbReference>
<dbReference type="InterPro" id="IPR014777">
    <property type="entry name" value="4pyrrole_Mease_sub1"/>
</dbReference>
<evidence type="ECO:0000256" key="2">
    <source>
        <dbReference type="ARBA" id="ARBA00022573"/>
    </source>
</evidence>
<keyword evidence="2" id="KW-0169">Cobalamin biosynthesis</keyword>
<proteinExistence type="predicted"/>
<evidence type="ECO:0000259" key="3">
    <source>
        <dbReference type="Pfam" id="PF00590"/>
    </source>
</evidence>
<dbReference type="InterPro" id="IPR000878">
    <property type="entry name" value="4pyrrol_Mease"/>
</dbReference>
<dbReference type="EMBL" id="SHMQ01000032">
    <property type="protein sequence ID" value="RZV37690.1"/>
    <property type="molecule type" value="Genomic_DNA"/>
</dbReference>
<protein>
    <recommendedName>
        <fullName evidence="3">Tetrapyrrole methylase domain-containing protein</fullName>
    </recommendedName>
</protein>
<reference evidence="4 5" key="1">
    <citation type="submission" date="2019-01" db="EMBL/GenBank/DDBJ databases">
        <title>Insights into ecological role of a new deltaproteobacterial order Candidatus Sinidesulfobacterales (Sva0485) by metagenomics and metatranscriptomics.</title>
        <authorList>
            <person name="Tan S."/>
            <person name="Liu J."/>
            <person name="Fang Y."/>
            <person name="Hedlund B."/>
            <person name="Lian Z.-H."/>
            <person name="Huang L.-Y."/>
            <person name="Li J.-T."/>
            <person name="Huang L.-N."/>
            <person name="Li W.-J."/>
            <person name="Jiang H.-C."/>
            <person name="Dong H.-L."/>
            <person name="Shu W.-S."/>
        </authorList>
    </citation>
    <scope>NUCLEOTIDE SEQUENCE [LARGE SCALE GENOMIC DNA]</scope>
    <source>
        <strain evidence="4">AP4</strain>
    </source>
</reference>
<evidence type="ECO:0000313" key="5">
    <source>
        <dbReference type="Proteomes" id="UP000322454"/>
    </source>
</evidence>
<evidence type="ECO:0000256" key="1">
    <source>
        <dbReference type="ARBA" id="ARBA00004953"/>
    </source>
</evidence>
<evidence type="ECO:0000313" key="4">
    <source>
        <dbReference type="EMBL" id="RZV37690.1"/>
    </source>
</evidence>
<dbReference type="PANTHER" id="PTHR43467:SF2">
    <property type="entry name" value="COBALT-PRECORRIN-2 C(20)-METHYLTRANSFERASE"/>
    <property type="match status" value="1"/>
</dbReference>
<name>A0A520X906_9DELT</name>
<dbReference type="Gene3D" id="3.40.1010.10">
    <property type="entry name" value="Cobalt-precorrin-4 Transmethylase, Domain 1"/>
    <property type="match status" value="1"/>
</dbReference>
<comment type="caution">
    <text evidence="4">The sequence shown here is derived from an EMBL/GenBank/DDBJ whole genome shotgun (WGS) entry which is preliminary data.</text>
</comment>
<dbReference type="GO" id="GO:0008168">
    <property type="term" value="F:methyltransferase activity"/>
    <property type="evidence" value="ECO:0007669"/>
    <property type="project" value="InterPro"/>
</dbReference>
<dbReference type="PANTHER" id="PTHR43467">
    <property type="entry name" value="COBALT-PRECORRIN-2 C(20)-METHYLTRANSFERASE"/>
    <property type="match status" value="1"/>
</dbReference>
<sequence>MSVSGSGSGGVQKTLFVVGVGPGDPELITVKAINAVIKSDYIFYPDVCGGKNKTAYDIVKSAVKFAGLGGIDENRLIPLQVEMKRSTGKNKDLYRENALKIYEKLTDESVSCVSYVTLGDPAFYSTYFGIHAAFKEIEAKNFTINIIIINGVSSFLYSFGLLEEPYIAKNASVLISVPLKKSINELKAEIKFIADKSRISRPQSIVFMKAGNCVKNILEAFKDVLGGIYGENENDKIKLYLIEKSEVVKDFTKKTDLDFDYFSILIGVFL</sequence>
<accession>A0A520X906</accession>
<dbReference type="Proteomes" id="UP000322454">
    <property type="component" value="Unassembled WGS sequence"/>
</dbReference>
<dbReference type="AlphaFoldDB" id="A0A520X906"/>
<dbReference type="SUPFAM" id="SSF53790">
    <property type="entry name" value="Tetrapyrrole methylase"/>
    <property type="match status" value="1"/>
</dbReference>